<reference evidence="3" key="1">
    <citation type="submission" date="2020-06" db="EMBL/GenBank/DDBJ databases">
        <authorList>
            <person name="Onetto C."/>
        </authorList>
    </citation>
    <scope>NUCLEOTIDE SEQUENCE</scope>
</reference>
<keyword evidence="1" id="KW-0472">Membrane</keyword>
<organism evidence="3 4">
    <name type="scientific">Aureobasidium uvarum</name>
    <dbReference type="NCBI Taxonomy" id="2773716"/>
    <lineage>
        <taxon>Eukaryota</taxon>
        <taxon>Fungi</taxon>
        <taxon>Dikarya</taxon>
        <taxon>Ascomycota</taxon>
        <taxon>Pezizomycotina</taxon>
        <taxon>Dothideomycetes</taxon>
        <taxon>Dothideomycetidae</taxon>
        <taxon>Dothideales</taxon>
        <taxon>Saccotheciaceae</taxon>
        <taxon>Aureobasidium</taxon>
    </lineage>
</organism>
<keyword evidence="1" id="KW-1133">Transmembrane helix</keyword>
<keyword evidence="1" id="KW-0812">Transmembrane</keyword>
<feature type="transmembrane region" description="Helical" evidence="1">
    <location>
        <begin position="467"/>
        <end position="488"/>
    </location>
</feature>
<gene>
    <name evidence="3" type="ORF">AWRI4620_LOCUS1208</name>
</gene>
<keyword evidence="4" id="KW-1185">Reference proteome</keyword>
<dbReference type="Proteomes" id="UP000745764">
    <property type="component" value="Unassembled WGS sequence"/>
</dbReference>
<evidence type="ECO:0000259" key="2">
    <source>
        <dbReference type="Pfam" id="PF20163"/>
    </source>
</evidence>
<feature type="transmembrane region" description="Helical" evidence="1">
    <location>
        <begin position="132"/>
        <end position="153"/>
    </location>
</feature>
<feature type="transmembrane region" description="Helical" evidence="1">
    <location>
        <begin position="67"/>
        <end position="88"/>
    </location>
</feature>
<dbReference type="PANTHER" id="PTHR35395">
    <property type="entry name" value="DUF6536 DOMAIN-CONTAINING PROTEIN"/>
    <property type="match status" value="1"/>
</dbReference>
<feature type="transmembrane region" description="Helical" evidence="1">
    <location>
        <begin position="165"/>
        <end position="185"/>
    </location>
</feature>
<evidence type="ECO:0000256" key="1">
    <source>
        <dbReference type="SAM" id="Phobius"/>
    </source>
</evidence>
<dbReference type="PANTHER" id="PTHR35395:SF1">
    <property type="entry name" value="DUF6536 DOMAIN-CONTAINING PROTEIN"/>
    <property type="match status" value="1"/>
</dbReference>
<proteinExistence type="predicted"/>
<evidence type="ECO:0000313" key="4">
    <source>
        <dbReference type="Proteomes" id="UP000745764"/>
    </source>
</evidence>
<dbReference type="InterPro" id="IPR046623">
    <property type="entry name" value="DUF6536"/>
</dbReference>
<protein>
    <recommendedName>
        <fullName evidence="2">DUF6536 domain-containing protein</fullName>
    </recommendedName>
</protein>
<accession>A0A9N8PNM8</accession>
<feature type="non-terminal residue" evidence="3">
    <location>
        <position position="649"/>
    </location>
</feature>
<dbReference type="OrthoDB" id="5429634at2759"/>
<feature type="transmembrane region" description="Helical" evidence="1">
    <location>
        <begin position="425"/>
        <end position="447"/>
    </location>
</feature>
<dbReference type="Pfam" id="PF20163">
    <property type="entry name" value="DUF6536"/>
    <property type="match status" value="1"/>
</dbReference>
<dbReference type="EMBL" id="CAINUL010000001">
    <property type="protein sequence ID" value="CAD0106953.1"/>
    <property type="molecule type" value="Genomic_DNA"/>
</dbReference>
<evidence type="ECO:0000313" key="3">
    <source>
        <dbReference type="EMBL" id="CAD0106953.1"/>
    </source>
</evidence>
<dbReference type="AlphaFoldDB" id="A0A9N8PNM8"/>
<feature type="domain" description="DUF6536" evidence="2">
    <location>
        <begin position="21"/>
        <end position="185"/>
    </location>
</feature>
<feature type="transmembrane region" description="Helical" evidence="1">
    <location>
        <begin position="579"/>
        <end position="597"/>
    </location>
</feature>
<name>A0A9N8PNM8_9PEZI</name>
<sequence length="649" mass="72188">MDDGRERLINHASATRRRPTWHIIVVINTIFASLLLIVYLAFLIWIYNNLHVEHGVAEVFSGSCFRASQTAASAHFATSAFAVLLFAAGSHAVQLMLSPTRSEVENAHARDRWVHIGVGGLRNTRWIPKRRLIRAILLTAASVLLPILPLFALSHADVWESHNSIVFTTLATTDITAGLVTSNYLKGSRLDAATEQSMFLAKAEQYHNLSISSKAALTTIRYDALLEEIRANLTDLVRLSPAECRSVYSSSRVPSGFSNVLLISESNISNTLDGFVDVELYYPEVTAAPKHQGTHIINWFNMNGTASIFHTHNHCIDTDFDFGNGDIWNVPVWDYYCTAISYPVEYCLAENFEPDCATVNDAVASFLGQPDSSTLSDVMVAIPAVHSPMSRFDKFGFRRSEKDIALWKRKWPVWRAAVDTETCAFFINCLFLAFFAISIAVLIVYNNDELSRYQPVTLQTPTSTRGLLANLLGLGSIHMAISVTYLFYNHLWSRMLAAAELNTFIKLRAPLRVTLPAPGARSTYYLNIKPQFSAVLIIALTLVHFFTTRALNVVAIQTYDVMGRYSHQRITYGISTSSAILALLFGFAMLCALVFGLEKKLYDRMSVLGTCSMAISAACHADDIVMSLRPVTYGKNARMGRIGFLSRES</sequence>
<feature type="transmembrane region" description="Helical" evidence="1">
    <location>
        <begin position="21"/>
        <end position="47"/>
    </location>
</feature>
<comment type="caution">
    <text evidence="3">The sequence shown here is derived from an EMBL/GenBank/DDBJ whole genome shotgun (WGS) entry which is preliminary data.</text>
</comment>
<feature type="transmembrane region" description="Helical" evidence="1">
    <location>
        <begin position="534"/>
        <end position="559"/>
    </location>
</feature>